<accession>A0A0K2U673</accession>
<proteinExistence type="predicted"/>
<dbReference type="AlphaFoldDB" id="A0A0K2U673"/>
<sequence length="48" mass="5561">MPSHLYESAKIVRSKASLSSTWILKENKLDRACLPDWIYECFDSIDIS</sequence>
<protein>
    <submittedName>
        <fullName evidence="1">Uncharacterized protein</fullName>
    </submittedName>
</protein>
<organism evidence="1">
    <name type="scientific">Lepeophtheirus salmonis</name>
    <name type="common">Salmon louse</name>
    <name type="synonym">Caligus salmonis</name>
    <dbReference type="NCBI Taxonomy" id="72036"/>
    <lineage>
        <taxon>Eukaryota</taxon>
        <taxon>Metazoa</taxon>
        <taxon>Ecdysozoa</taxon>
        <taxon>Arthropoda</taxon>
        <taxon>Crustacea</taxon>
        <taxon>Multicrustacea</taxon>
        <taxon>Hexanauplia</taxon>
        <taxon>Copepoda</taxon>
        <taxon>Siphonostomatoida</taxon>
        <taxon>Caligidae</taxon>
        <taxon>Lepeophtheirus</taxon>
    </lineage>
</organism>
<name>A0A0K2U673_LEPSM</name>
<evidence type="ECO:0000313" key="1">
    <source>
        <dbReference type="EMBL" id="CDW33545.1"/>
    </source>
</evidence>
<dbReference type="EMBL" id="HACA01016184">
    <property type="protein sequence ID" value="CDW33545.1"/>
    <property type="molecule type" value="Transcribed_RNA"/>
</dbReference>
<reference evidence="1" key="1">
    <citation type="submission" date="2014-05" db="EMBL/GenBank/DDBJ databases">
        <authorList>
            <person name="Chronopoulou M."/>
        </authorList>
    </citation>
    <scope>NUCLEOTIDE SEQUENCE</scope>
    <source>
        <tissue evidence="1">Whole organism</tissue>
    </source>
</reference>